<dbReference type="EMBL" id="SJPF01000003">
    <property type="protein sequence ID" value="TWT32791.1"/>
    <property type="molecule type" value="Genomic_DNA"/>
</dbReference>
<gene>
    <name evidence="1" type="ORF">Enr8_25970</name>
</gene>
<evidence type="ECO:0000313" key="1">
    <source>
        <dbReference type="EMBL" id="TWT32791.1"/>
    </source>
</evidence>
<dbReference type="Proteomes" id="UP000318878">
    <property type="component" value="Unassembled WGS sequence"/>
</dbReference>
<keyword evidence="2" id="KW-1185">Reference proteome</keyword>
<comment type="caution">
    <text evidence="1">The sequence shown here is derived from an EMBL/GenBank/DDBJ whole genome shotgun (WGS) entry which is preliminary data.</text>
</comment>
<evidence type="ECO:0000313" key="2">
    <source>
        <dbReference type="Proteomes" id="UP000318878"/>
    </source>
</evidence>
<name>A0A5C5V334_9BACT</name>
<sequence length="106" mass="11802">MTNVQIRMSNEKEELSPALDISSPLIFSTDCVIARMRSQNNDLRRYFGSREELCSEPGEVGKCHEGIFQQAVSDSSLDIFPPHCLGRTTGSIRGFYPKKLASPPNP</sequence>
<proteinExistence type="predicted"/>
<accession>A0A5C5V334</accession>
<reference evidence="1 2" key="1">
    <citation type="submission" date="2019-02" db="EMBL/GenBank/DDBJ databases">
        <title>Deep-cultivation of Planctomycetes and their phenomic and genomic characterization uncovers novel biology.</title>
        <authorList>
            <person name="Wiegand S."/>
            <person name="Jogler M."/>
            <person name="Boedeker C."/>
            <person name="Pinto D."/>
            <person name="Vollmers J."/>
            <person name="Rivas-Marin E."/>
            <person name="Kohn T."/>
            <person name="Peeters S.H."/>
            <person name="Heuer A."/>
            <person name="Rast P."/>
            <person name="Oberbeckmann S."/>
            <person name="Bunk B."/>
            <person name="Jeske O."/>
            <person name="Meyerdierks A."/>
            <person name="Storesund J.E."/>
            <person name="Kallscheuer N."/>
            <person name="Luecker S."/>
            <person name="Lage O.M."/>
            <person name="Pohl T."/>
            <person name="Merkel B.J."/>
            <person name="Hornburger P."/>
            <person name="Mueller R.-W."/>
            <person name="Bruemmer F."/>
            <person name="Labrenz M."/>
            <person name="Spormann A.M."/>
            <person name="Op Den Camp H."/>
            <person name="Overmann J."/>
            <person name="Amann R."/>
            <person name="Jetten M.S.M."/>
            <person name="Mascher T."/>
            <person name="Medema M.H."/>
            <person name="Devos D.P."/>
            <person name="Kaster A.-K."/>
            <person name="Ovreas L."/>
            <person name="Rohde M."/>
            <person name="Galperin M.Y."/>
            <person name="Jogler C."/>
        </authorList>
    </citation>
    <scope>NUCLEOTIDE SEQUENCE [LARGE SCALE GENOMIC DNA]</scope>
    <source>
        <strain evidence="1 2">Enr8</strain>
    </source>
</reference>
<organism evidence="1 2">
    <name type="scientific">Blastopirellula retiformator</name>
    <dbReference type="NCBI Taxonomy" id="2527970"/>
    <lineage>
        <taxon>Bacteria</taxon>
        <taxon>Pseudomonadati</taxon>
        <taxon>Planctomycetota</taxon>
        <taxon>Planctomycetia</taxon>
        <taxon>Pirellulales</taxon>
        <taxon>Pirellulaceae</taxon>
        <taxon>Blastopirellula</taxon>
    </lineage>
</organism>
<dbReference type="AlphaFoldDB" id="A0A5C5V334"/>
<protein>
    <submittedName>
        <fullName evidence="1">Uncharacterized protein</fullName>
    </submittedName>
</protein>